<dbReference type="Proteomes" id="UP001448207">
    <property type="component" value="Unassembled WGS sequence"/>
</dbReference>
<reference evidence="2 3" key="1">
    <citation type="submission" date="2024-04" db="EMBL/GenBank/DDBJ databases">
        <title>Symmetric and asymmetric DNA N6-adenine methylation regulates different biological responses in Mucorales.</title>
        <authorList>
            <consortium name="Lawrence Berkeley National Laboratory"/>
            <person name="Lax C."/>
            <person name="Mondo S.J."/>
            <person name="Osorio-Concepcion M."/>
            <person name="Muszewska A."/>
            <person name="Corrochano-Luque M."/>
            <person name="Gutierrez G."/>
            <person name="Riley R."/>
            <person name="Lipzen A."/>
            <person name="Guo J."/>
            <person name="Hundley H."/>
            <person name="Amirebrahimi M."/>
            <person name="Ng V."/>
            <person name="Lorenzo-Gutierrez D."/>
            <person name="Binder U."/>
            <person name="Yang J."/>
            <person name="Song Y."/>
            <person name="Canovas D."/>
            <person name="Navarro E."/>
            <person name="Freitag M."/>
            <person name="Gabaldon T."/>
            <person name="Grigoriev I.V."/>
            <person name="Corrochano L.M."/>
            <person name="Nicolas F.E."/>
            <person name="Garre V."/>
        </authorList>
    </citation>
    <scope>NUCLEOTIDE SEQUENCE [LARGE SCALE GENOMIC DNA]</scope>
    <source>
        <strain evidence="2 3">L51</strain>
    </source>
</reference>
<keyword evidence="1" id="KW-1133">Transmembrane helix</keyword>
<proteinExistence type="predicted"/>
<comment type="caution">
    <text evidence="2">The sequence shown here is derived from an EMBL/GenBank/DDBJ whole genome shotgun (WGS) entry which is preliminary data.</text>
</comment>
<name>A0ABR3ARX3_PHYBL</name>
<evidence type="ECO:0000313" key="2">
    <source>
        <dbReference type="EMBL" id="KAL0079293.1"/>
    </source>
</evidence>
<keyword evidence="3" id="KW-1185">Reference proteome</keyword>
<keyword evidence="1" id="KW-0812">Transmembrane</keyword>
<evidence type="ECO:0000256" key="1">
    <source>
        <dbReference type="SAM" id="Phobius"/>
    </source>
</evidence>
<dbReference type="EMBL" id="JBCLYO010000022">
    <property type="protein sequence ID" value="KAL0079293.1"/>
    <property type="molecule type" value="Genomic_DNA"/>
</dbReference>
<feature type="transmembrane region" description="Helical" evidence="1">
    <location>
        <begin position="7"/>
        <end position="27"/>
    </location>
</feature>
<keyword evidence="1" id="KW-0472">Membrane</keyword>
<feature type="transmembrane region" description="Helical" evidence="1">
    <location>
        <begin position="79"/>
        <end position="104"/>
    </location>
</feature>
<feature type="transmembrane region" description="Helical" evidence="1">
    <location>
        <begin position="33"/>
        <end position="51"/>
    </location>
</feature>
<sequence>MIYYSRLSISLPLYLFTFLFISLFYIAFSLVRYLYLFIYLLILFIYLFILLKRKKRTSLNFLVEFIHYDSIQIVTRDEVCLFIFFGIIRYFGYWVFLMEIYLYAHTQKSIYIFPMIPVRSWILLQARIRTSLYIIQVK</sequence>
<protein>
    <submittedName>
        <fullName evidence="2">Uncharacterized protein</fullName>
    </submittedName>
</protein>
<gene>
    <name evidence="2" type="ORF">J3Q64DRAFT_1260625</name>
</gene>
<accession>A0ABR3ARX3</accession>
<organism evidence="2 3">
    <name type="scientific">Phycomyces blakesleeanus</name>
    <dbReference type="NCBI Taxonomy" id="4837"/>
    <lineage>
        <taxon>Eukaryota</taxon>
        <taxon>Fungi</taxon>
        <taxon>Fungi incertae sedis</taxon>
        <taxon>Mucoromycota</taxon>
        <taxon>Mucoromycotina</taxon>
        <taxon>Mucoromycetes</taxon>
        <taxon>Mucorales</taxon>
        <taxon>Phycomycetaceae</taxon>
        <taxon>Phycomyces</taxon>
    </lineage>
</organism>
<evidence type="ECO:0000313" key="3">
    <source>
        <dbReference type="Proteomes" id="UP001448207"/>
    </source>
</evidence>